<protein>
    <submittedName>
        <fullName evidence="1">Uncharacterized protein</fullName>
    </submittedName>
</protein>
<evidence type="ECO:0000313" key="2">
    <source>
        <dbReference type="Proteomes" id="UP000179807"/>
    </source>
</evidence>
<dbReference type="VEuPathDB" id="TrichDB:TRFO_22691"/>
<dbReference type="Proteomes" id="UP000179807">
    <property type="component" value="Unassembled WGS sequence"/>
</dbReference>
<dbReference type="EMBL" id="MLAK01000659">
    <property type="protein sequence ID" value="OHT08769.1"/>
    <property type="molecule type" value="Genomic_DNA"/>
</dbReference>
<sequence>MTTSIINAHPFIVSNFGEPAIMANAGEYTAVCNTAKSVFLFRCTKIIASIPNAVNKTVQSRVSTQISIRLFSSPILIATNGSPQVVLFVDKSFYCVRIPIFTMAKFCAILGPKIFIVADSHSAYYWHLEQKKCQLCFTSDKEILALEHHQKKTFIFTTHSFEIISQNESALSLPMNFPTQARFCHSIDYSKFYVLSGLELTPLYISDQMDINRKQPIILPTRPLDFIVFDDSILALFNAKDGKKRFVRKYSLRTNDWSSPVDVPLVSTLTGCGRYGLAACPQYALALHNIPEIFDKIAENQPMIQVLQNFDNESNFPVITLFYGLDALLSELQSHNVSSKVLVELVLDELWSREMFDEWGLIALEYPKYLKSQHSSDRIVELMKTRKFEEGSNIRFATILEASGDYWNAFIVYLKAYQIESVEAILQHVVTRIDPYLSDLIECCMIAIKSGRKEAAGNILKTLAQNPSVAKPEKIIPHLMFAWELLEMYYSGFSDPPQEVVDAYLNGLAIYQPKMLRDFLITNKKYDVSRACDSLLKLGCIDEYGYVLSRTNTKKFLEFLVIREDWDSLFKYLEKNKKEWPFVLEMLVFDKTYFVEFIRHFEMLGISMSELLSEIPKECEPQLLSDGFKYLASVIASRNESEEIVEGICAKESFHMFEELVLTRNAEMVIEFS</sequence>
<comment type="caution">
    <text evidence="1">The sequence shown here is derived from an EMBL/GenBank/DDBJ whole genome shotgun (WGS) entry which is preliminary data.</text>
</comment>
<evidence type="ECO:0000313" key="1">
    <source>
        <dbReference type="EMBL" id="OHT08769.1"/>
    </source>
</evidence>
<dbReference type="RefSeq" id="XP_068361905.1">
    <property type="nucleotide sequence ID" value="XM_068502700.1"/>
</dbReference>
<proteinExistence type="predicted"/>
<dbReference type="AlphaFoldDB" id="A0A1J4KBH7"/>
<accession>A0A1J4KBH7</accession>
<gene>
    <name evidence="1" type="ORF">TRFO_22691</name>
</gene>
<name>A0A1J4KBH7_9EUKA</name>
<reference evidence="1" key="1">
    <citation type="submission" date="2016-10" db="EMBL/GenBank/DDBJ databases">
        <authorList>
            <person name="Benchimol M."/>
            <person name="Almeida L.G."/>
            <person name="Vasconcelos A.T."/>
            <person name="Perreira-Neves A."/>
            <person name="Rosa I.A."/>
            <person name="Tasca T."/>
            <person name="Bogo M.R."/>
            <person name="de Souza W."/>
        </authorList>
    </citation>
    <scope>NUCLEOTIDE SEQUENCE [LARGE SCALE GENOMIC DNA]</scope>
    <source>
        <strain evidence="1">K</strain>
    </source>
</reference>
<organism evidence="1 2">
    <name type="scientific">Tritrichomonas foetus</name>
    <dbReference type="NCBI Taxonomy" id="1144522"/>
    <lineage>
        <taxon>Eukaryota</taxon>
        <taxon>Metamonada</taxon>
        <taxon>Parabasalia</taxon>
        <taxon>Tritrichomonadida</taxon>
        <taxon>Tritrichomonadidae</taxon>
        <taxon>Tritrichomonas</taxon>
    </lineage>
</organism>
<keyword evidence="2" id="KW-1185">Reference proteome</keyword>
<dbReference type="GeneID" id="94837404"/>